<accession>A0A9N9EDP2</accession>
<dbReference type="OrthoDB" id="2288623at2759"/>
<keyword evidence="3" id="KW-1185">Reference proteome</keyword>
<gene>
    <name evidence="2" type="ORF">AGERDE_LOCUS12238</name>
</gene>
<reference evidence="2" key="1">
    <citation type="submission" date="2021-06" db="EMBL/GenBank/DDBJ databases">
        <authorList>
            <person name="Kallberg Y."/>
            <person name="Tangrot J."/>
            <person name="Rosling A."/>
        </authorList>
    </citation>
    <scope>NUCLEOTIDE SEQUENCE</scope>
    <source>
        <strain evidence="2">MT106</strain>
    </source>
</reference>
<evidence type="ECO:0000313" key="3">
    <source>
        <dbReference type="Proteomes" id="UP000789831"/>
    </source>
</evidence>
<dbReference type="Proteomes" id="UP000789831">
    <property type="component" value="Unassembled WGS sequence"/>
</dbReference>
<feature type="non-terminal residue" evidence="2">
    <location>
        <position position="1"/>
    </location>
</feature>
<organism evidence="2 3">
    <name type="scientific">Ambispora gerdemannii</name>
    <dbReference type="NCBI Taxonomy" id="144530"/>
    <lineage>
        <taxon>Eukaryota</taxon>
        <taxon>Fungi</taxon>
        <taxon>Fungi incertae sedis</taxon>
        <taxon>Mucoromycota</taxon>
        <taxon>Glomeromycotina</taxon>
        <taxon>Glomeromycetes</taxon>
        <taxon>Archaeosporales</taxon>
        <taxon>Ambisporaceae</taxon>
        <taxon>Ambispora</taxon>
    </lineage>
</organism>
<dbReference type="AlphaFoldDB" id="A0A9N9EDP2"/>
<protein>
    <submittedName>
        <fullName evidence="2">1421_t:CDS:1</fullName>
    </submittedName>
</protein>
<name>A0A9N9EDP2_9GLOM</name>
<sequence>QNKHGVFKNVRWGSSEITKLEKKPSPPSYDGDGKQQQQFKTSLNIDGVINPEMLHAHLALLTKFKGMEQSDEVMDDWYLLRAEQRYLSWINFKF</sequence>
<proteinExistence type="predicted"/>
<dbReference type="EMBL" id="CAJVPL010007651">
    <property type="protein sequence ID" value="CAG8670621.1"/>
    <property type="molecule type" value="Genomic_DNA"/>
</dbReference>
<evidence type="ECO:0000256" key="1">
    <source>
        <dbReference type="SAM" id="MobiDB-lite"/>
    </source>
</evidence>
<feature type="region of interest" description="Disordered" evidence="1">
    <location>
        <begin position="17"/>
        <end position="36"/>
    </location>
</feature>
<comment type="caution">
    <text evidence="2">The sequence shown here is derived from an EMBL/GenBank/DDBJ whole genome shotgun (WGS) entry which is preliminary data.</text>
</comment>
<evidence type="ECO:0000313" key="2">
    <source>
        <dbReference type="EMBL" id="CAG8670621.1"/>
    </source>
</evidence>